<reference evidence="7" key="1">
    <citation type="submission" date="2017-04" db="EMBL/GenBank/DDBJ databases">
        <title>Function of individual gut microbiota members based on whole genome sequencing of pure cultures obtained from chicken caecum.</title>
        <authorList>
            <person name="Medvecky M."/>
            <person name="Cejkova D."/>
            <person name="Polansky O."/>
            <person name="Karasova D."/>
            <person name="Kubasova T."/>
            <person name="Cizek A."/>
            <person name="Rychlik I."/>
        </authorList>
    </citation>
    <scope>NUCLEOTIDE SEQUENCE [LARGE SCALE GENOMIC DNA]</scope>
    <source>
        <strain evidence="7">An5</strain>
    </source>
</reference>
<dbReference type="CDD" id="cd16914">
    <property type="entry name" value="EcfT"/>
    <property type="match status" value="1"/>
</dbReference>
<feature type="transmembrane region" description="Helical" evidence="5">
    <location>
        <begin position="100"/>
        <end position="119"/>
    </location>
</feature>
<dbReference type="GO" id="GO:0005886">
    <property type="term" value="C:plasma membrane"/>
    <property type="evidence" value="ECO:0007669"/>
    <property type="project" value="UniProtKB-ARBA"/>
</dbReference>
<keyword evidence="2 5" id="KW-0812">Transmembrane</keyword>
<protein>
    <recommendedName>
        <fullName evidence="8">Cobalt transporter</fullName>
    </recommendedName>
</protein>
<evidence type="ECO:0000256" key="2">
    <source>
        <dbReference type="ARBA" id="ARBA00022692"/>
    </source>
</evidence>
<feature type="transmembrane region" description="Helical" evidence="5">
    <location>
        <begin position="66"/>
        <end position="88"/>
    </location>
</feature>
<name>A0A1Y3XMX5_9ACTN</name>
<dbReference type="EMBL" id="NFIE01000030">
    <property type="protein sequence ID" value="OUN84489.1"/>
    <property type="molecule type" value="Genomic_DNA"/>
</dbReference>
<evidence type="ECO:0000256" key="4">
    <source>
        <dbReference type="ARBA" id="ARBA00023136"/>
    </source>
</evidence>
<feature type="transmembrane region" description="Helical" evidence="5">
    <location>
        <begin position="262"/>
        <end position="283"/>
    </location>
</feature>
<gene>
    <name evidence="6" type="ORF">B5G02_09665</name>
</gene>
<keyword evidence="4 5" id="KW-0472">Membrane</keyword>
<sequence>MAARVRHTAFDTAHPAVAALYLAFTLGLTMASLQPVLVAISLAGGFAYSVCADGLCASLARLRWQLPLVLVIAVLNPVFSASGSTELLRIGGRAVYLESLAYGCTMGALFVASALWFQAAATLLPFEKCMALLGNAVPVVSLMISQSMRLIPRFVRQGRQIALVQDAATLPGRRAADAVRGRLRLSSVLMGWTMEDALETADAMRARGWGAARRRTTYARYRFTGADAAALVAIALGGCLCAVISVAATGQYEFYPTMSRLVAWWGYVPYAVWMFVPTALHALEVMRFR</sequence>
<dbReference type="InterPro" id="IPR003339">
    <property type="entry name" value="ABC/ECF_trnsptr_transmembrane"/>
</dbReference>
<keyword evidence="3 5" id="KW-1133">Transmembrane helix</keyword>
<keyword evidence="7" id="KW-1185">Reference proteome</keyword>
<organism evidence="6 7">
    <name type="scientific">[Collinsella] massiliensis</name>
    <dbReference type="NCBI Taxonomy" id="1232426"/>
    <lineage>
        <taxon>Bacteria</taxon>
        <taxon>Bacillati</taxon>
        <taxon>Actinomycetota</taxon>
        <taxon>Coriobacteriia</taxon>
        <taxon>Coriobacteriales</taxon>
        <taxon>Coriobacteriaceae</taxon>
        <taxon>Enorma</taxon>
    </lineage>
</organism>
<evidence type="ECO:0000313" key="7">
    <source>
        <dbReference type="Proteomes" id="UP000195781"/>
    </source>
</evidence>
<feature type="transmembrane region" description="Helical" evidence="5">
    <location>
        <begin position="131"/>
        <end position="151"/>
    </location>
</feature>
<evidence type="ECO:0000256" key="1">
    <source>
        <dbReference type="ARBA" id="ARBA00004141"/>
    </source>
</evidence>
<evidence type="ECO:0000313" key="6">
    <source>
        <dbReference type="EMBL" id="OUN84489.1"/>
    </source>
</evidence>
<evidence type="ECO:0008006" key="8">
    <source>
        <dbReference type="Google" id="ProtNLM"/>
    </source>
</evidence>
<evidence type="ECO:0000256" key="3">
    <source>
        <dbReference type="ARBA" id="ARBA00022989"/>
    </source>
</evidence>
<accession>A0A1Y3XMX5</accession>
<comment type="subcellular location">
    <subcellularLocation>
        <location evidence="1">Membrane</location>
        <topology evidence="1">Multi-pass membrane protein</topology>
    </subcellularLocation>
</comment>
<proteinExistence type="predicted"/>
<evidence type="ECO:0000256" key="5">
    <source>
        <dbReference type="SAM" id="Phobius"/>
    </source>
</evidence>
<comment type="caution">
    <text evidence="6">The sequence shown here is derived from an EMBL/GenBank/DDBJ whole genome shotgun (WGS) entry which is preliminary data.</text>
</comment>
<dbReference type="AlphaFoldDB" id="A0A1Y3XMX5"/>
<feature type="transmembrane region" description="Helical" evidence="5">
    <location>
        <begin position="228"/>
        <end position="250"/>
    </location>
</feature>
<dbReference type="Proteomes" id="UP000195781">
    <property type="component" value="Unassembled WGS sequence"/>
</dbReference>
<dbReference type="OrthoDB" id="3173271at2"/>